<dbReference type="RefSeq" id="WP_189680692.1">
    <property type="nucleotide sequence ID" value="NZ_BNCJ01000007.1"/>
</dbReference>
<name>A0A8J3GXP9_9RHOB</name>
<evidence type="ECO:0000313" key="3">
    <source>
        <dbReference type="Proteomes" id="UP000626220"/>
    </source>
</evidence>
<dbReference type="Pfam" id="PF13403">
    <property type="entry name" value="Hint_2"/>
    <property type="match status" value="1"/>
</dbReference>
<comment type="caution">
    <text evidence="2">The sequence shown here is derived from an EMBL/GenBank/DDBJ whole genome shotgun (WGS) entry which is preliminary data.</text>
</comment>
<proteinExistence type="predicted"/>
<feature type="domain" description="Hedgehog/Intein (Hint)" evidence="1">
    <location>
        <begin position="68"/>
        <end position="215"/>
    </location>
</feature>
<dbReference type="EMBL" id="BNCJ01000007">
    <property type="protein sequence ID" value="GHF54727.1"/>
    <property type="molecule type" value="Genomic_DNA"/>
</dbReference>
<reference evidence="2" key="1">
    <citation type="journal article" date="2014" name="Int. J. Syst. Evol. Microbiol.">
        <title>Complete genome sequence of Corynebacterium casei LMG S-19264T (=DSM 44701T), isolated from a smear-ripened cheese.</title>
        <authorList>
            <consortium name="US DOE Joint Genome Institute (JGI-PGF)"/>
            <person name="Walter F."/>
            <person name="Albersmeier A."/>
            <person name="Kalinowski J."/>
            <person name="Ruckert C."/>
        </authorList>
    </citation>
    <scope>NUCLEOTIDE SEQUENCE</scope>
    <source>
        <strain evidence="2">KCTC 42650</strain>
    </source>
</reference>
<dbReference type="AlphaFoldDB" id="A0A8J3GXP9"/>
<accession>A0A8J3GXP9</accession>
<protein>
    <recommendedName>
        <fullName evidence="1">Hedgehog/Intein (Hint) domain-containing protein</fullName>
    </recommendedName>
</protein>
<dbReference type="InterPro" id="IPR036844">
    <property type="entry name" value="Hint_dom_sf"/>
</dbReference>
<evidence type="ECO:0000259" key="1">
    <source>
        <dbReference type="Pfam" id="PF13403"/>
    </source>
</evidence>
<sequence>MTIPTSLARAAQRAVRTASPVLNDPAALRTQQRQQLRRYEVSALMPDGSVSEVRHIAPALPLFEDAFCAFSRGALIETENGPVAIEDIQPGERVITADGQVQPLLWKGSTIIVPGRPGPNGRNMRLTRIMADSFGMQRPYSFVLAGPSARLLGTPAHLRAEAGGGPMLTPVQEFVDGNNVVETAPPTAVELFHICLKRHTTIRIGGLEFETYHPGPHAPRLISHSMRALFFALFPHIGMFGDFGPLAFPRADEIRPNALTA</sequence>
<reference evidence="2" key="2">
    <citation type="submission" date="2020-09" db="EMBL/GenBank/DDBJ databases">
        <authorList>
            <person name="Sun Q."/>
            <person name="Kim S."/>
        </authorList>
    </citation>
    <scope>NUCLEOTIDE SEQUENCE</scope>
    <source>
        <strain evidence="2">KCTC 42650</strain>
    </source>
</reference>
<keyword evidence="3" id="KW-1185">Reference proteome</keyword>
<dbReference type="InterPro" id="IPR028992">
    <property type="entry name" value="Hedgehog/Intein_dom"/>
</dbReference>
<dbReference type="Proteomes" id="UP000626220">
    <property type="component" value="Unassembled WGS sequence"/>
</dbReference>
<organism evidence="2 3">
    <name type="scientific">Seohaeicola zhoushanensis</name>
    <dbReference type="NCBI Taxonomy" id="1569283"/>
    <lineage>
        <taxon>Bacteria</taxon>
        <taxon>Pseudomonadati</taxon>
        <taxon>Pseudomonadota</taxon>
        <taxon>Alphaproteobacteria</taxon>
        <taxon>Rhodobacterales</taxon>
        <taxon>Roseobacteraceae</taxon>
        <taxon>Seohaeicola</taxon>
    </lineage>
</organism>
<evidence type="ECO:0000313" key="2">
    <source>
        <dbReference type="EMBL" id="GHF54727.1"/>
    </source>
</evidence>
<gene>
    <name evidence="2" type="ORF">GCM10017056_27760</name>
</gene>
<dbReference type="SUPFAM" id="SSF51294">
    <property type="entry name" value="Hedgehog/intein (Hint) domain"/>
    <property type="match status" value="1"/>
</dbReference>